<protein>
    <submittedName>
        <fullName evidence="9">Cation diffusion facilitator family transporter</fullName>
    </submittedName>
</protein>
<dbReference type="GO" id="GO:0016020">
    <property type="term" value="C:membrane"/>
    <property type="evidence" value="ECO:0007669"/>
    <property type="project" value="UniProtKB-SubCell"/>
</dbReference>
<dbReference type="GO" id="GO:0006829">
    <property type="term" value="P:zinc ion transport"/>
    <property type="evidence" value="ECO:0007669"/>
    <property type="project" value="UniProtKB-KW"/>
</dbReference>
<dbReference type="NCBIfam" id="TIGR01297">
    <property type="entry name" value="CDF"/>
    <property type="match status" value="1"/>
</dbReference>
<feature type="transmembrane region" description="Helical" evidence="7">
    <location>
        <begin position="182"/>
        <end position="201"/>
    </location>
</feature>
<evidence type="ECO:0000256" key="6">
    <source>
        <dbReference type="ARBA" id="ARBA00023136"/>
    </source>
</evidence>
<dbReference type="Pfam" id="PF01545">
    <property type="entry name" value="Cation_efflux"/>
    <property type="match status" value="1"/>
</dbReference>
<dbReference type="AlphaFoldDB" id="A0A7C5N2U0"/>
<evidence type="ECO:0000313" key="9">
    <source>
        <dbReference type="EMBL" id="HHH13263.1"/>
    </source>
</evidence>
<dbReference type="PANTHER" id="PTHR13414">
    <property type="entry name" value="HUEL-CATION TRANSPORTER"/>
    <property type="match status" value="1"/>
</dbReference>
<dbReference type="InterPro" id="IPR027469">
    <property type="entry name" value="Cation_efflux_TMD_sf"/>
</dbReference>
<dbReference type="Gene3D" id="1.20.1510.10">
    <property type="entry name" value="Cation efflux protein transmembrane domain"/>
    <property type="match status" value="1"/>
</dbReference>
<evidence type="ECO:0000256" key="7">
    <source>
        <dbReference type="SAM" id="Phobius"/>
    </source>
</evidence>
<accession>A0A7C5N2U0</accession>
<keyword evidence="6 7" id="KW-0472">Membrane</keyword>
<evidence type="ECO:0000259" key="8">
    <source>
        <dbReference type="Pfam" id="PF01545"/>
    </source>
</evidence>
<evidence type="ECO:0000256" key="1">
    <source>
        <dbReference type="ARBA" id="ARBA00004141"/>
    </source>
</evidence>
<feature type="transmembrane region" description="Helical" evidence="7">
    <location>
        <begin position="119"/>
        <end position="145"/>
    </location>
</feature>
<keyword evidence="5 7" id="KW-1133">Transmembrane helix</keyword>
<keyword evidence="2" id="KW-0813">Transport</keyword>
<reference evidence="9" key="1">
    <citation type="journal article" date="2020" name="mSystems">
        <title>Genome- and Community-Level Interaction Insights into Carbon Utilization and Element Cycling Functions of Hydrothermarchaeota in Hydrothermal Sediment.</title>
        <authorList>
            <person name="Zhou Z."/>
            <person name="Liu Y."/>
            <person name="Xu W."/>
            <person name="Pan J."/>
            <person name="Luo Z.H."/>
            <person name="Li M."/>
        </authorList>
    </citation>
    <scope>NUCLEOTIDE SEQUENCE [LARGE SCALE GENOMIC DNA]</scope>
    <source>
        <strain evidence="9">HyVt-535</strain>
    </source>
</reference>
<keyword evidence="4" id="KW-0862">Zinc</keyword>
<evidence type="ECO:0000256" key="4">
    <source>
        <dbReference type="ARBA" id="ARBA00022906"/>
    </source>
</evidence>
<feature type="transmembrane region" description="Helical" evidence="7">
    <location>
        <begin position="207"/>
        <end position="226"/>
    </location>
</feature>
<name>A0A7C5N2U0_9GAMM</name>
<feature type="transmembrane region" description="Helical" evidence="7">
    <location>
        <begin position="76"/>
        <end position="99"/>
    </location>
</feature>
<gene>
    <name evidence="9" type="ORF">ENJ98_03420</name>
</gene>
<keyword evidence="4" id="KW-0864">Zinc transport</keyword>
<dbReference type="GO" id="GO:0008324">
    <property type="term" value="F:monoatomic cation transmembrane transporter activity"/>
    <property type="evidence" value="ECO:0007669"/>
    <property type="project" value="InterPro"/>
</dbReference>
<sequence length="372" mass="41132">MSHASRRAVLTAIASNFTVTVIKFMAGLAGGSASMINEAVHSLMDTLNQGFLFLGLRESEKPADQTYAFGHGQKKYLWNLWSAIGLFSIGAGLGLAHAWHSWEGLGQNHLAETVTLLGITLPALWLNLGVLAAAFLLEGYSFLVAMREFLARMRREGESRVLAYLVEADDPTLVAVVLEDSAAMLGLVLAALGILLTALTGHAEYDILFSALIALMLGAIAFYLGFVNMRFLADVRDTEAESVFREVVASHPEVERYHDLRSLIIDENHTVLVAEIELREEAMVPGLYDRIRLRCDQILESLPGRRVREEGYRHWASARASVESVIARTEEIIDEIEAHIRERLPRVSHITLEVEGVAPRKTDPAEEEEDAS</sequence>
<organism evidence="9">
    <name type="scientific">Thiolapillus brandeum</name>
    <dbReference type="NCBI Taxonomy" id="1076588"/>
    <lineage>
        <taxon>Bacteria</taxon>
        <taxon>Pseudomonadati</taxon>
        <taxon>Pseudomonadota</taxon>
        <taxon>Gammaproteobacteria</taxon>
        <taxon>Chromatiales</taxon>
        <taxon>Sedimenticolaceae</taxon>
        <taxon>Thiolapillus</taxon>
    </lineage>
</organism>
<comment type="caution">
    <text evidence="9">The sequence shown here is derived from an EMBL/GenBank/DDBJ whole genome shotgun (WGS) entry which is preliminary data.</text>
</comment>
<keyword evidence="4" id="KW-0406">Ion transport</keyword>
<dbReference type="EMBL" id="DROM01000208">
    <property type="protein sequence ID" value="HHH13263.1"/>
    <property type="molecule type" value="Genomic_DNA"/>
</dbReference>
<evidence type="ECO:0000256" key="5">
    <source>
        <dbReference type="ARBA" id="ARBA00022989"/>
    </source>
</evidence>
<proteinExistence type="predicted"/>
<dbReference type="PANTHER" id="PTHR13414:SF9">
    <property type="entry name" value="PROTON-COUPLED ZINC ANTIPORTER SLC30A9, MITOCHONDRIAL"/>
    <property type="match status" value="1"/>
</dbReference>
<feature type="domain" description="Cation efflux protein transmembrane" evidence="8">
    <location>
        <begin position="10"/>
        <end position="226"/>
    </location>
</feature>
<keyword evidence="3 7" id="KW-0812">Transmembrane</keyword>
<evidence type="ECO:0000256" key="3">
    <source>
        <dbReference type="ARBA" id="ARBA00022692"/>
    </source>
</evidence>
<dbReference type="Proteomes" id="UP000886100">
    <property type="component" value="Unassembled WGS sequence"/>
</dbReference>
<comment type="subcellular location">
    <subcellularLocation>
        <location evidence="1">Membrane</location>
        <topology evidence="1">Multi-pass membrane protein</topology>
    </subcellularLocation>
</comment>
<dbReference type="InterPro" id="IPR002524">
    <property type="entry name" value="Cation_efflux"/>
</dbReference>
<evidence type="ECO:0000256" key="2">
    <source>
        <dbReference type="ARBA" id="ARBA00022448"/>
    </source>
</evidence>
<dbReference type="SUPFAM" id="SSF161111">
    <property type="entry name" value="Cation efflux protein transmembrane domain-like"/>
    <property type="match status" value="1"/>
</dbReference>
<dbReference type="InterPro" id="IPR040177">
    <property type="entry name" value="SLC30A9"/>
</dbReference>
<dbReference type="InterPro" id="IPR058533">
    <property type="entry name" value="Cation_efflux_TM"/>
</dbReference>